<sequence>MHAQHRRRPSDPFHDIHASDRRGPRSAPLPSSDDMLSAVRESVTVKPERTRVSRTQTAHAPGNVTPPRTRRSYSTESPPAPPPASDKPRRPKPTKKASMHADIIDRLDFSGVGAAMLHHDGPFDACAPSRNKNKQRAPMLAWSPTDGPNESLAHSSVDQDSPYYAAGLYQGAGGSTSIPKKRVDALAEAWGIAEPEPYEEFAAGGGIGHKADTQPDSWSRRRDAEPSRSRHNARSRPTLPPPQPIDLPGSRALDPPSPTYGDGPYQPNPNGANAHVTRNKSLMARIRKMREAPNVPVTNDDDSYSEEGTSGPAENSARPTHKHQNSFLGRFRAPGAGGKPTSPTGEDFVYVDDKEPAGREKELPPAPDDYFPPTPDRGVGRKTSLMKKIKGGVRGRRNSGS</sequence>
<dbReference type="PANTHER" id="PTHR28307">
    <property type="entry name" value="PROTEIN PAL1"/>
    <property type="match status" value="1"/>
</dbReference>
<evidence type="ECO:0000313" key="2">
    <source>
        <dbReference type="EMBL" id="KIJ45683.1"/>
    </source>
</evidence>
<proteinExistence type="predicted"/>
<evidence type="ECO:0008006" key="4">
    <source>
        <dbReference type="Google" id="ProtNLM"/>
    </source>
</evidence>
<evidence type="ECO:0000313" key="3">
    <source>
        <dbReference type="Proteomes" id="UP000054279"/>
    </source>
</evidence>
<dbReference type="InterPro" id="IPR013226">
    <property type="entry name" value="Pal1"/>
</dbReference>
<organism evidence="2 3">
    <name type="scientific">Sphaerobolus stellatus (strain SS14)</name>
    <dbReference type="NCBI Taxonomy" id="990650"/>
    <lineage>
        <taxon>Eukaryota</taxon>
        <taxon>Fungi</taxon>
        <taxon>Dikarya</taxon>
        <taxon>Basidiomycota</taxon>
        <taxon>Agaricomycotina</taxon>
        <taxon>Agaricomycetes</taxon>
        <taxon>Phallomycetidae</taxon>
        <taxon>Geastrales</taxon>
        <taxon>Sphaerobolaceae</taxon>
        <taxon>Sphaerobolus</taxon>
    </lineage>
</organism>
<dbReference type="PANTHER" id="PTHR28307:SF2">
    <property type="entry name" value="PROTEIN PAL1"/>
    <property type="match status" value="1"/>
</dbReference>
<dbReference type="GO" id="GO:0005737">
    <property type="term" value="C:cytoplasm"/>
    <property type="evidence" value="ECO:0007669"/>
    <property type="project" value="TreeGrafter"/>
</dbReference>
<dbReference type="Proteomes" id="UP000054279">
    <property type="component" value="Unassembled WGS sequence"/>
</dbReference>
<feature type="compositionally biased region" description="Basic and acidic residues" evidence="1">
    <location>
        <begin position="9"/>
        <end position="23"/>
    </location>
</feature>
<feature type="compositionally biased region" description="Pro residues" evidence="1">
    <location>
        <begin position="364"/>
        <end position="375"/>
    </location>
</feature>
<feature type="compositionally biased region" description="Basic and acidic residues" evidence="1">
    <location>
        <begin position="351"/>
        <end position="363"/>
    </location>
</feature>
<dbReference type="AlphaFoldDB" id="A0A0C9US47"/>
<gene>
    <name evidence="2" type="ORF">M422DRAFT_46720</name>
</gene>
<feature type="compositionally biased region" description="Basic residues" evidence="1">
    <location>
        <begin position="384"/>
        <end position="401"/>
    </location>
</feature>
<feature type="compositionally biased region" description="Basic and acidic residues" evidence="1">
    <location>
        <begin position="209"/>
        <end position="228"/>
    </location>
</feature>
<evidence type="ECO:0000256" key="1">
    <source>
        <dbReference type="SAM" id="MobiDB-lite"/>
    </source>
</evidence>
<dbReference type="Pfam" id="PF08316">
    <property type="entry name" value="Pal1"/>
    <property type="match status" value="1"/>
</dbReference>
<reference evidence="2 3" key="1">
    <citation type="submission" date="2014-06" db="EMBL/GenBank/DDBJ databases">
        <title>Evolutionary Origins and Diversification of the Mycorrhizal Mutualists.</title>
        <authorList>
            <consortium name="DOE Joint Genome Institute"/>
            <consortium name="Mycorrhizal Genomics Consortium"/>
            <person name="Kohler A."/>
            <person name="Kuo A."/>
            <person name="Nagy L.G."/>
            <person name="Floudas D."/>
            <person name="Copeland A."/>
            <person name="Barry K.W."/>
            <person name="Cichocki N."/>
            <person name="Veneault-Fourrey C."/>
            <person name="LaButti K."/>
            <person name="Lindquist E.A."/>
            <person name="Lipzen A."/>
            <person name="Lundell T."/>
            <person name="Morin E."/>
            <person name="Murat C."/>
            <person name="Riley R."/>
            <person name="Ohm R."/>
            <person name="Sun H."/>
            <person name="Tunlid A."/>
            <person name="Henrissat B."/>
            <person name="Grigoriev I.V."/>
            <person name="Hibbett D.S."/>
            <person name="Martin F."/>
        </authorList>
    </citation>
    <scope>NUCLEOTIDE SEQUENCE [LARGE SCALE GENOMIC DNA]</scope>
    <source>
        <strain evidence="2 3">SS14</strain>
    </source>
</reference>
<feature type="region of interest" description="Disordered" evidence="1">
    <location>
        <begin position="200"/>
        <end position="401"/>
    </location>
</feature>
<keyword evidence="3" id="KW-1185">Reference proteome</keyword>
<feature type="compositionally biased region" description="Polar residues" evidence="1">
    <location>
        <begin position="146"/>
        <end position="158"/>
    </location>
</feature>
<protein>
    <recommendedName>
        <fullName evidence="4">Pal1 cell morphology protein</fullName>
    </recommendedName>
</protein>
<name>A0A0C9US47_SPHS4</name>
<dbReference type="OrthoDB" id="5352132at2759"/>
<dbReference type="EMBL" id="KN837111">
    <property type="protein sequence ID" value="KIJ45683.1"/>
    <property type="molecule type" value="Genomic_DNA"/>
</dbReference>
<feature type="region of interest" description="Disordered" evidence="1">
    <location>
        <begin position="115"/>
        <end position="158"/>
    </location>
</feature>
<accession>A0A0C9US47</accession>
<feature type="compositionally biased region" description="Basic residues" evidence="1">
    <location>
        <begin position="89"/>
        <end position="98"/>
    </location>
</feature>
<feature type="region of interest" description="Disordered" evidence="1">
    <location>
        <begin position="1"/>
        <end position="102"/>
    </location>
</feature>
<dbReference type="HOGENOM" id="CLU_681621_0_0_1"/>